<dbReference type="InterPro" id="IPR033133">
    <property type="entry name" value="PUM-HD"/>
</dbReference>
<feature type="domain" description="PUM-HD" evidence="7">
    <location>
        <begin position="8"/>
        <end position="361"/>
    </location>
</feature>
<keyword evidence="2" id="KW-0963">Cytoplasm</keyword>
<keyword evidence="8" id="KW-1185">Reference proteome</keyword>
<evidence type="ECO:0000313" key="9">
    <source>
        <dbReference type="RefSeq" id="XP_010485234.1"/>
    </source>
</evidence>
<dbReference type="PROSITE" id="PS50302">
    <property type="entry name" value="PUM"/>
    <property type="match status" value="2"/>
</dbReference>
<feature type="repeat" description="Pumilio" evidence="6">
    <location>
        <begin position="257"/>
        <end position="292"/>
    </location>
</feature>
<dbReference type="InterPro" id="IPR011989">
    <property type="entry name" value="ARM-like"/>
</dbReference>
<dbReference type="PANTHER" id="PTHR12537:SF137">
    <property type="entry name" value="PUMILIO HOMOLOG 16-RELATED"/>
    <property type="match status" value="1"/>
</dbReference>
<evidence type="ECO:0000256" key="1">
    <source>
        <dbReference type="ARBA" id="ARBA00004496"/>
    </source>
</evidence>
<proteinExistence type="predicted"/>
<accession>A0ABM0XFI1</accession>
<dbReference type="PANTHER" id="PTHR12537">
    <property type="entry name" value="RNA BINDING PROTEIN PUMILIO-RELATED"/>
    <property type="match status" value="1"/>
</dbReference>
<evidence type="ECO:0000256" key="6">
    <source>
        <dbReference type="PROSITE-ProRule" id="PRU00317"/>
    </source>
</evidence>
<keyword evidence="3" id="KW-0677">Repeat</keyword>
<evidence type="ECO:0000313" key="8">
    <source>
        <dbReference type="Proteomes" id="UP000694864"/>
    </source>
</evidence>
<dbReference type="GeneID" id="104763576"/>
<name>A0ABM0XFI1_CAMSA</name>
<dbReference type="SMART" id="SM00025">
    <property type="entry name" value="Pumilio"/>
    <property type="match status" value="4"/>
</dbReference>
<reference evidence="9" key="2">
    <citation type="submission" date="2025-08" db="UniProtKB">
        <authorList>
            <consortium name="RefSeq"/>
        </authorList>
    </citation>
    <scope>IDENTIFICATION</scope>
    <source>
        <tissue evidence="9">Leaf</tissue>
    </source>
</reference>
<dbReference type="RefSeq" id="XP_010485234.1">
    <property type="nucleotide sequence ID" value="XM_010486932.1"/>
</dbReference>
<dbReference type="PROSITE" id="PS50303">
    <property type="entry name" value="PUM_HD"/>
    <property type="match status" value="1"/>
</dbReference>
<evidence type="ECO:0000256" key="2">
    <source>
        <dbReference type="ARBA" id="ARBA00022490"/>
    </source>
</evidence>
<organism evidence="8 9">
    <name type="scientific">Camelina sativa</name>
    <name type="common">False flax</name>
    <name type="synonym">Myagrum sativum</name>
    <dbReference type="NCBI Taxonomy" id="90675"/>
    <lineage>
        <taxon>Eukaryota</taxon>
        <taxon>Viridiplantae</taxon>
        <taxon>Streptophyta</taxon>
        <taxon>Embryophyta</taxon>
        <taxon>Tracheophyta</taxon>
        <taxon>Spermatophyta</taxon>
        <taxon>Magnoliopsida</taxon>
        <taxon>eudicotyledons</taxon>
        <taxon>Gunneridae</taxon>
        <taxon>Pentapetalae</taxon>
        <taxon>rosids</taxon>
        <taxon>malvids</taxon>
        <taxon>Brassicales</taxon>
        <taxon>Brassicaceae</taxon>
        <taxon>Camelineae</taxon>
        <taxon>Camelina</taxon>
    </lineage>
</organism>
<evidence type="ECO:0000256" key="3">
    <source>
        <dbReference type="ARBA" id="ARBA00022737"/>
    </source>
</evidence>
<evidence type="ECO:0000259" key="7">
    <source>
        <dbReference type="PROSITE" id="PS50303"/>
    </source>
</evidence>
<dbReference type="Gene3D" id="1.25.10.10">
    <property type="entry name" value="Leucine-rich Repeat Variant"/>
    <property type="match status" value="1"/>
</dbReference>
<dbReference type="SUPFAM" id="SSF48371">
    <property type="entry name" value="ARM repeat"/>
    <property type="match status" value="1"/>
</dbReference>
<keyword evidence="4" id="KW-0810">Translation regulation</keyword>
<dbReference type="Pfam" id="PF00806">
    <property type="entry name" value="PUF"/>
    <property type="match status" value="3"/>
</dbReference>
<evidence type="ECO:0000256" key="4">
    <source>
        <dbReference type="ARBA" id="ARBA00022845"/>
    </source>
</evidence>
<reference evidence="8" key="1">
    <citation type="journal article" date="2014" name="Nat. Commun.">
        <title>The emerging biofuel crop Camelina sativa retains a highly undifferentiated hexaploid genome structure.</title>
        <authorList>
            <person name="Kagale S."/>
            <person name="Koh C."/>
            <person name="Nixon J."/>
            <person name="Bollina V."/>
            <person name="Clarke W.E."/>
            <person name="Tuteja R."/>
            <person name="Spillane C."/>
            <person name="Robinson S.J."/>
            <person name="Links M.G."/>
            <person name="Clarke C."/>
            <person name="Higgins E.E."/>
            <person name="Huebert T."/>
            <person name="Sharpe A.G."/>
            <person name="Parkin I.A."/>
        </authorList>
    </citation>
    <scope>NUCLEOTIDE SEQUENCE [LARGE SCALE GENOMIC DNA]</scope>
    <source>
        <strain evidence="8">cv. DH55</strain>
    </source>
</reference>
<sequence length="364" mass="41857">MANTTPFSMSTMFDALPHDLRFPPARQFMNAKPRVIRPPPPPPPFSRSAAADSLFCWDWEITEGLTPEIVEIGTFQWIFNLMTRSDDDVPHFKDVISVFDIRERERMVYMLTSDSDFFMDIARDINGSKNIQRLMGKSEYMDAVFCEAITRLFLQVMTNKFASYVGIQGTRVFQQDKKEPLYELILQYGLYLARDQHGCIALNQVITDLDHSSYRNQLLDLVAINAVWLSNDHYGNFVIQHLLRLKDMRCTRNIAVNLRGHYVDLSFKKFGSYIVEGLLKVGDSVMEEVVMDLVKCEGERLMRLARSEYGNFVVRKALGLTKKNYMTADLFNGLVKKLIPFRHLLPRSPGRNIATILDSVLISS</sequence>
<dbReference type="Proteomes" id="UP000694864">
    <property type="component" value="Chromosome 18"/>
</dbReference>
<protein>
    <submittedName>
        <fullName evidence="9">Pumilio homolog 16</fullName>
    </submittedName>
</protein>
<dbReference type="InterPro" id="IPR001313">
    <property type="entry name" value="Pumilio_RNA-bd_rpt"/>
</dbReference>
<gene>
    <name evidence="9" type="primary">LOC104763576</name>
</gene>
<feature type="repeat" description="Pumilio" evidence="6">
    <location>
        <begin position="295"/>
        <end position="332"/>
    </location>
</feature>
<dbReference type="InterPro" id="IPR016024">
    <property type="entry name" value="ARM-type_fold"/>
</dbReference>
<keyword evidence="5" id="KW-0694">RNA-binding</keyword>
<evidence type="ECO:0000256" key="5">
    <source>
        <dbReference type="ARBA" id="ARBA00022884"/>
    </source>
</evidence>
<comment type="subcellular location">
    <subcellularLocation>
        <location evidence="1">Cytoplasm</location>
    </subcellularLocation>
</comment>